<dbReference type="AlphaFoldDB" id="L7EXM8"/>
<keyword evidence="4" id="KW-1185">Reference proteome</keyword>
<evidence type="ECO:0000256" key="2">
    <source>
        <dbReference type="ARBA" id="ARBA00023002"/>
    </source>
</evidence>
<organism evidence="3 4">
    <name type="scientific">Streptomyces turgidiscabies (strain Car8)</name>
    <dbReference type="NCBI Taxonomy" id="698760"/>
    <lineage>
        <taxon>Bacteria</taxon>
        <taxon>Bacillati</taxon>
        <taxon>Actinomycetota</taxon>
        <taxon>Actinomycetes</taxon>
        <taxon>Kitasatosporales</taxon>
        <taxon>Streptomycetaceae</taxon>
        <taxon>Streptomyces</taxon>
    </lineage>
</organism>
<dbReference type="EMBL" id="AEJB01000541">
    <property type="protein sequence ID" value="ELP63125.1"/>
    <property type="molecule type" value="Genomic_DNA"/>
</dbReference>
<protein>
    <recommendedName>
        <fullName evidence="5">Oxidoreductase, short chain dehydrogenase/reductase family protein</fullName>
    </recommendedName>
</protein>
<comment type="caution">
    <text evidence="3">The sequence shown here is derived from an EMBL/GenBank/DDBJ whole genome shotgun (WGS) entry which is preliminary data.</text>
</comment>
<dbReference type="SUPFAM" id="SSF51735">
    <property type="entry name" value="NAD(P)-binding Rossmann-fold domains"/>
    <property type="match status" value="1"/>
</dbReference>
<dbReference type="Proteomes" id="UP000010931">
    <property type="component" value="Unassembled WGS sequence"/>
</dbReference>
<sequence>MSMPHAPSLEGEVVVVPGGTGNVGEGIVRAFLRAGATVVVPSGRLDQLVELVGPEPAGKLRTLAAGSATFGEADQLATKVLAEFGHVDHVVVSVGGWWAGKELWQTSADDWQKIFVDVATSHMALARSFVPRLSEDGSYTTIAGFSAKKAFPSAGIVSMQGAAQLMMREVLTAELGGRRRVNDRLLHGRCTAERG</sequence>
<comment type="similarity">
    <text evidence="1">Belongs to the short-chain dehydrogenases/reductases (SDR) family.</text>
</comment>
<proteinExistence type="inferred from homology"/>
<gene>
    <name evidence="3" type="ORF">STRTUCAR8_10035</name>
</gene>
<keyword evidence="2" id="KW-0560">Oxidoreductase</keyword>
<dbReference type="InterPro" id="IPR002347">
    <property type="entry name" value="SDR_fam"/>
</dbReference>
<dbReference type="STRING" id="85558.T45_04556"/>
<dbReference type="PANTHER" id="PTHR43669:SF3">
    <property type="entry name" value="ALCOHOL DEHYDROGENASE, PUTATIVE (AFU_ORTHOLOGUE AFUA_3G03445)-RELATED"/>
    <property type="match status" value="1"/>
</dbReference>
<dbReference type="RefSeq" id="WP_006381926.1">
    <property type="nucleotide sequence ID" value="NZ_AEJB01000541.1"/>
</dbReference>
<name>L7EXM8_STRT8</name>
<dbReference type="GO" id="GO:0016491">
    <property type="term" value="F:oxidoreductase activity"/>
    <property type="evidence" value="ECO:0007669"/>
    <property type="project" value="UniProtKB-KW"/>
</dbReference>
<dbReference type="Gene3D" id="3.40.50.720">
    <property type="entry name" value="NAD(P)-binding Rossmann-like Domain"/>
    <property type="match status" value="1"/>
</dbReference>
<reference evidence="3 4" key="1">
    <citation type="journal article" date="2011" name="Plasmid">
        <title>Streptomyces turgidiscabies Car8 contains a modular pathogenicity island that shares virulence genes with other actinobacterial plant pathogens.</title>
        <authorList>
            <person name="Huguet-Tapia J.C."/>
            <person name="Badger J.H."/>
            <person name="Loria R."/>
            <person name="Pettis G.S."/>
        </authorList>
    </citation>
    <scope>NUCLEOTIDE SEQUENCE [LARGE SCALE GENOMIC DNA]</scope>
    <source>
        <strain evidence="3 4">Car8</strain>
    </source>
</reference>
<dbReference type="PATRIC" id="fig|698760.3.peg.7957"/>
<dbReference type="Pfam" id="PF13561">
    <property type="entry name" value="adh_short_C2"/>
    <property type="match status" value="1"/>
</dbReference>
<dbReference type="GeneID" id="97403975"/>
<evidence type="ECO:0000256" key="1">
    <source>
        <dbReference type="ARBA" id="ARBA00006484"/>
    </source>
</evidence>
<dbReference type="InterPro" id="IPR036291">
    <property type="entry name" value="NAD(P)-bd_dom_sf"/>
</dbReference>
<accession>L7EXM8</accession>
<evidence type="ECO:0000313" key="3">
    <source>
        <dbReference type="EMBL" id="ELP63125.1"/>
    </source>
</evidence>
<evidence type="ECO:0000313" key="4">
    <source>
        <dbReference type="Proteomes" id="UP000010931"/>
    </source>
</evidence>
<evidence type="ECO:0008006" key="5">
    <source>
        <dbReference type="Google" id="ProtNLM"/>
    </source>
</evidence>
<dbReference type="PANTHER" id="PTHR43669">
    <property type="entry name" value="5-KETO-D-GLUCONATE 5-REDUCTASE"/>
    <property type="match status" value="1"/>
</dbReference>